<reference evidence="1 2" key="1">
    <citation type="submission" date="2015-05" db="EMBL/GenBank/DDBJ databases">
        <title>Genome sequence of Mycobacterium heraklionense Davo strain.</title>
        <authorList>
            <person name="Greninger A.L."/>
            <person name="Cunningham G."/>
            <person name="Miller S."/>
        </authorList>
    </citation>
    <scope>NUCLEOTIDE SEQUENCE [LARGE SCALE GENOMIC DNA]</scope>
    <source>
        <strain evidence="1 2">Davo</strain>
    </source>
</reference>
<gene>
    <name evidence="1" type="ORF">ABW16_01795</name>
</gene>
<keyword evidence="2" id="KW-1185">Reference proteome</keyword>
<evidence type="ECO:0000313" key="2">
    <source>
        <dbReference type="Proteomes" id="UP000036464"/>
    </source>
</evidence>
<protein>
    <recommendedName>
        <fullName evidence="3">PE domain-containing protein</fullName>
    </recommendedName>
</protein>
<organism evidence="1 2">
    <name type="scientific">Mycolicibacter heraklionensis</name>
    <dbReference type="NCBI Taxonomy" id="512402"/>
    <lineage>
        <taxon>Bacteria</taxon>
        <taxon>Bacillati</taxon>
        <taxon>Actinomycetota</taxon>
        <taxon>Actinomycetes</taxon>
        <taxon>Mycobacteriales</taxon>
        <taxon>Mycobacteriaceae</taxon>
        <taxon>Mycolicibacter</taxon>
    </lineage>
</organism>
<dbReference type="RefSeq" id="WP_047317376.1">
    <property type="nucleotide sequence ID" value="NZ_LDPO01000001.1"/>
</dbReference>
<accession>A0ABR5FKN0</accession>
<dbReference type="EMBL" id="LDPO01000001">
    <property type="protein sequence ID" value="KLO31590.1"/>
    <property type="molecule type" value="Genomic_DNA"/>
</dbReference>
<dbReference type="Proteomes" id="UP000036464">
    <property type="component" value="Unassembled WGS sequence"/>
</dbReference>
<comment type="caution">
    <text evidence="1">The sequence shown here is derived from an EMBL/GenBank/DDBJ whole genome shotgun (WGS) entry which is preliminary data.</text>
</comment>
<evidence type="ECO:0008006" key="3">
    <source>
        <dbReference type="Google" id="ProtNLM"/>
    </source>
</evidence>
<sequence>MDDPMVSHNPEKTGLTVNVAPVLNVEELEAIAEQIEQRIGAAVAAGLQLGFATLFAALGVEPAALADNENGAG</sequence>
<name>A0ABR5FKN0_9MYCO</name>
<evidence type="ECO:0000313" key="1">
    <source>
        <dbReference type="EMBL" id="KLO31590.1"/>
    </source>
</evidence>
<proteinExistence type="predicted"/>